<proteinExistence type="predicted"/>
<comment type="caution">
    <text evidence="2">The sequence shown here is derived from an EMBL/GenBank/DDBJ whole genome shotgun (WGS) entry which is preliminary data.</text>
</comment>
<evidence type="ECO:0000313" key="2">
    <source>
        <dbReference type="EMBL" id="MBC9245460.1"/>
    </source>
</evidence>
<dbReference type="Proteomes" id="UP000608594">
    <property type="component" value="Unassembled WGS sequence"/>
</dbReference>
<keyword evidence="3" id="KW-1185">Reference proteome</keyword>
<evidence type="ECO:0000256" key="1">
    <source>
        <dbReference type="SAM" id="Phobius"/>
    </source>
</evidence>
<evidence type="ECO:0008006" key="4">
    <source>
        <dbReference type="Google" id="ProtNLM"/>
    </source>
</evidence>
<evidence type="ECO:0000313" key="3">
    <source>
        <dbReference type="Proteomes" id="UP000608594"/>
    </source>
</evidence>
<keyword evidence="1" id="KW-0472">Membrane</keyword>
<keyword evidence="1" id="KW-0812">Transmembrane</keyword>
<dbReference type="EMBL" id="JACOQL010000001">
    <property type="protein sequence ID" value="MBC9245460.1"/>
    <property type="molecule type" value="Genomic_DNA"/>
</dbReference>
<reference evidence="2" key="1">
    <citation type="submission" date="2020-08" db="EMBL/GenBank/DDBJ databases">
        <title>Paracoccus amoyensis sp. nov., isolated from the surface seawater at coast of Xiamen, Fujian.</title>
        <authorList>
            <person name="Lyu L."/>
        </authorList>
    </citation>
    <scope>NUCLEOTIDE SEQUENCE</scope>
    <source>
        <strain evidence="2">11-3</strain>
    </source>
</reference>
<dbReference type="AlphaFoldDB" id="A0A926GAH3"/>
<accession>A0A926GAH3</accession>
<keyword evidence="1" id="KW-1133">Transmembrane helix</keyword>
<gene>
    <name evidence="2" type="ORF">H4P12_01745</name>
</gene>
<dbReference type="RefSeq" id="WP_187791860.1">
    <property type="nucleotide sequence ID" value="NZ_JACOQL010000001.1"/>
</dbReference>
<protein>
    <recommendedName>
        <fullName evidence="4">VPLPA-CTERM protein sorting domain-containing protein</fullName>
    </recommendedName>
</protein>
<name>A0A926GAH3_9RHOB</name>
<feature type="transmembrane region" description="Helical" evidence="1">
    <location>
        <begin position="22"/>
        <end position="43"/>
    </location>
</feature>
<organism evidence="2 3">
    <name type="scientific">Paracoccus amoyensis</name>
    <dbReference type="NCBI Taxonomy" id="2760093"/>
    <lineage>
        <taxon>Bacteria</taxon>
        <taxon>Pseudomonadati</taxon>
        <taxon>Pseudomonadota</taxon>
        <taxon>Alphaproteobacteria</taxon>
        <taxon>Rhodobacterales</taxon>
        <taxon>Paracoccaceae</taxon>
        <taxon>Paracoccus</taxon>
    </lineage>
</organism>
<sequence length="49" mass="4925">MGEVSGDAGETVSGLIEASDTVPAVALPATGLLLRGALGVFGLRRKQKD</sequence>